<dbReference type="SUPFAM" id="SSF53850">
    <property type="entry name" value="Periplasmic binding protein-like II"/>
    <property type="match status" value="1"/>
</dbReference>
<sequence>MHWTLDQLEAFVTAVRTGSFSAAARKLGKAQSRISTAIANLETDLGFELFDRSSRLPVLNAAGHDLFAEAEAVLMQCQRLQSRALSMSCGEEVSLTVAMDEAVPVNAFETMFERLSHQFPLLKLSILNGSQDDIAGWVEEQKADLGILFHQKPLSQNLDFTPLGSFEQKLIVAPTHPLASCPCPCPTVEQLNQHRQLVIRDRIGNNQSQAISSHHWHIDSYYYIVGLVLRGVGWAMVPEHVVKSHWFNEAVITLSTRNIPGSLTVDMGLVRRRDKAKGPVIHWLYDTTLSMMS</sequence>
<dbReference type="Gene3D" id="3.40.190.290">
    <property type="match status" value="1"/>
</dbReference>
<protein>
    <submittedName>
        <fullName evidence="6">LysR family transcriptional regulator</fullName>
    </submittedName>
</protein>
<evidence type="ECO:0000256" key="2">
    <source>
        <dbReference type="ARBA" id="ARBA00023015"/>
    </source>
</evidence>
<organism evidence="6 7">
    <name type="scientific">Pseudoalteromonas rubra</name>
    <dbReference type="NCBI Taxonomy" id="43658"/>
    <lineage>
        <taxon>Bacteria</taxon>
        <taxon>Pseudomonadati</taxon>
        <taxon>Pseudomonadota</taxon>
        <taxon>Gammaproteobacteria</taxon>
        <taxon>Alteromonadales</taxon>
        <taxon>Pseudoalteromonadaceae</taxon>
        <taxon>Pseudoalteromonas</taxon>
    </lineage>
</organism>
<name>A0A5S3WK32_9GAMM</name>
<evidence type="ECO:0000256" key="4">
    <source>
        <dbReference type="ARBA" id="ARBA00023163"/>
    </source>
</evidence>
<feature type="domain" description="HTH lysR-type" evidence="5">
    <location>
        <begin position="3"/>
        <end position="60"/>
    </location>
</feature>
<dbReference type="InterPro" id="IPR036390">
    <property type="entry name" value="WH_DNA-bd_sf"/>
</dbReference>
<reference evidence="7" key="2">
    <citation type="submission" date="2019-06" db="EMBL/GenBank/DDBJ databases">
        <title>Co-occurence of chitin degradation, pigmentation and bioactivity in marine Pseudoalteromonas.</title>
        <authorList>
            <person name="Sonnenschein E.C."/>
            <person name="Bech P.K."/>
        </authorList>
    </citation>
    <scope>NUCLEOTIDE SEQUENCE [LARGE SCALE GENOMIC DNA]</scope>
    <source>
        <strain evidence="7">S2676</strain>
    </source>
</reference>
<evidence type="ECO:0000313" key="6">
    <source>
        <dbReference type="EMBL" id="TMP27584.1"/>
    </source>
</evidence>
<dbReference type="PANTHER" id="PTHR30126:SF91">
    <property type="entry name" value="LYSR FAMILY TRANSCRIPTIONAL REGULATOR"/>
    <property type="match status" value="1"/>
</dbReference>
<dbReference type="PANTHER" id="PTHR30126">
    <property type="entry name" value="HTH-TYPE TRANSCRIPTIONAL REGULATOR"/>
    <property type="match status" value="1"/>
</dbReference>
<dbReference type="Pfam" id="PF00126">
    <property type="entry name" value="HTH_1"/>
    <property type="match status" value="1"/>
</dbReference>
<dbReference type="PROSITE" id="PS50931">
    <property type="entry name" value="HTH_LYSR"/>
    <property type="match status" value="1"/>
</dbReference>
<dbReference type="EMBL" id="PNCI01000031">
    <property type="protein sequence ID" value="TMP27584.1"/>
    <property type="molecule type" value="Genomic_DNA"/>
</dbReference>
<keyword evidence="4" id="KW-0804">Transcription</keyword>
<dbReference type="GO" id="GO:0003700">
    <property type="term" value="F:DNA-binding transcription factor activity"/>
    <property type="evidence" value="ECO:0007669"/>
    <property type="project" value="InterPro"/>
</dbReference>
<evidence type="ECO:0000313" key="7">
    <source>
        <dbReference type="Proteomes" id="UP000310249"/>
    </source>
</evidence>
<evidence type="ECO:0000259" key="5">
    <source>
        <dbReference type="PROSITE" id="PS50931"/>
    </source>
</evidence>
<dbReference type="CDD" id="cd05466">
    <property type="entry name" value="PBP2_LTTR_substrate"/>
    <property type="match status" value="1"/>
</dbReference>
<dbReference type="RefSeq" id="WP_138553013.1">
    <property type="nucleotide sequence ID" value="NZ_PNCH01000054.1"/>
</dbReference>
<comment type="caution">
    <text evidence="6">The sequence shown here is derived from an EMBL/GenBank/DDBJ whole genome shotgun (WGS) entry which is preliminary data.</text>
</comment>
<dbReference type="InterPro" id="IPR036388">
    <property type="entry name" value="WH-like_DNA-bd_sf"/>
</dbReference>
<proteinExistence type="inferred from homology"/>
<dbReference type="Proteomes" id="UP000310249">
    <property type="component" value="Unassembled WGS sequence"/>
</dbReference>
<dbReference type="PRINTS" id="PR00039">
    <property type="entry name" value="HTHLYSR"/>
</dbReference>
<keyword evidence="2" id="KW-0805">Transcription regulation</keyword>
<dbReference type="Pfam" id="PF03466">
    <property type="entry name" value="LysR_substrate"/>
    <property type="match status" value="1"/>
</dbReference>
<reference evidence="6 7" key="1">
    <citation type="submission" date="2018-01" db="EMBL/GenBank/DDBJ databases">
        <authorList>
            <person name="Paulsen S."/>
            <person name="Gram L.K."/>
        </authorList>
    </citation>
    <scope>NUCLEOTIDE SEQUENCE [LARGE SCALE GENOMIC DNA]</scope>
    <source>
        <strain evidence="6 7">S2676</strain>
    </source>
</reference>
<dbReference type="Gene3D" id="1.10.10.10">
    <property type="entry name" value="Winged helix-like DNA-binding domain superfamily/Winged helix DNA-binding domain"/>
    <property type="match status" value="1"/>
</dbReference>
<evidence type="ECO:0000256" key="1">
    <source>
        <dbReference type="ARBA" id="ARBA00009437"/>
    </source>
</evidence>
<dbReference type="AlphaFoldDB" id="A0A5S3WK32"/>
<accession>A0A5S3WK32</accession>
<keyword evidence="3" id="KW-0238">DNA-binding</keyword>
<dbReference type="InterPro" id="IPR005119">
    <property type="entry name" value="LysR_subst-bd"/>
</dbReference>
<dbReference type="GO" id="GO:0000976">
    <property type="term" value="F:transcription cis-regulatory region binding"/>
    <property type="evidence" value="ECO:0007669"/>
    <property type="project" value="TreeGrafter"/>
</dbReference>
<dbReference type="FunFam" id="1.10.10.10:FF:000001">
    <property type="entry name" value="LysR family transcriptional regulator"/>
    <property type="match status" value="1"/>
</dbReference>
<gene>
    <name evidence="6" type="ORF">CWB99_14100</name>
</gene>
<dbReference type="InterPro" id="IPR000847">
    <property type="entry name" value="LysR_HTH_N"/>
</dbReference>
<dbReference type="OrthoDB" id="196624at2"/>
<comment type="similarity">
    <text evidence="1">Belongs to the LysR transcriptional regulatory family.</text>
</comment>
<dbReference type="SUPFAM" id="SSF46785">
    <property type="entry name" value="Winged helix' DNA-binding domain"/>
    <property type="match status" value="1"/>
</dbReference>
<evidence type="ECO:0000256" key="3">
    <source>
        <dbReference type="ARBA" id="ARBA00023125"/>
    </source>
</evidence>